<comment type="caution">
    <text evidence="2">The sequence shown here is derived from an EMBL/GenBank/DDBJ whole genome shotgun (WGS) entry which is preliminary data.</text>
</comment>
<feature type="region of interest" description="Disordered" evidence="1">
    <location>
        <begin position="19"/>
        <end position="81"/>
    </location>
</feature>
<feature type="compositionally biased region" description="Basic and acidic residues" evidence="1">
    <location>
        <begin position="58"/>
        <end position="69"/>
    </location>
</feature>
<evidence type="ECO:0000256" key="1">
    <source>
        <dbReference type="SAM" id="MobiDB-lite"/>
    </source>
</evidence>
<dbReference type="EMBL" id="JADGJD010000036">
    <property type="protein sequence ID" value="KAJ3056359.1"/>
    <property type="molecule type" value="Genomic_DNA"/>
</dbReference>
<protein>
    <submittedName>
        <fullName evidence="2">Uncharacterized protein</fullName>
    </submittedName>
</protein>
<dbReference type="Proteomes" id="UP001212841">
    <property type="component" value="Unassembled WGS sequence"/>
</dbReference>
<feature type="compositionally biased region" description="Polar residues" evidence="1">
    <location>
        <begin position="25"/>
        <end position="36"/>
    </location>
</feature>
<organism evidence="2 3">
    <name type="scientific">Rhizophlyctis rosea</name>
    <dbReference type="NCBI Taxonomy" id="64517"/>
    <lineage>
        <taxon>Eukaryota</taxon>
        <taxon>Fungi</taxon>
        <taxon>Fungi incertae sedis</taxon>
        <taxon>Chytridiomycota</taxon>
        <taxon>Chytridiomycota incertae sedis</taxon>
        <taxon>Chytridiomycetes</taxon>
        <taxon>Rhizophlyctidales</taxon>
        <taxon>Rhizophlyctidaceae</taxon>
        <taxon>Rhizophlyctis</taxon>
    </lineage>
</organism>
<accession>A0AAD5SKD7</accession>
<sequence>MSGDALKVAGFQGHAALLCRPTLPTGPTKQSQTPSSLLRRRIGKQQRLSPPSGRRQRREPIPEDWRRGSASETNEDVPVVPSVLQNVETLPKGTVKGALADLEESVVDAL</sequence>
<keyword evidence="3" id="KW-1185">Reference proteome</keyword>
<proteinExistence type="predicted"/>
<gene>
    <name evidence="2" type="ORF">HK097_007196</name>
</gene>
<reference evidence="2" key="1">
    <citation type="submission" date="2020-05" db="EMBL/GenBank/DDBJ databases">
        <title>Phylogenomic resolution of chytrid fungi.</title>
        <authorList>
            <person name="Stajich J.E."/>
            <person name="Amses K."/>
            <person name="Simmons R."/>
            <person name="Seto K."/>
            <person name="Myers J."/>
            <person name="Bonds A."/>
            <person name="Quandt C.A."/>
            <person name="Barry K."/>
            <person name="Liu P."/>
            <person name="Grigoriev I."/>
            <person name="Longcore J.E."/>
            <person name="James T.Y."/>
        </authorList>
    </citation>
    <scope>NUCLEOTIDE SEQUENCE</scope>
    <source>
        <strain evidence="2">JEL0318</strain>
    </source>
</reference>
<name>A0AAD5SKD7_9FUNG</name>
<evidence type="ECO:0000313" key="2">
    <source>
        <dbReference type="EMBL" id="KAJ3056359.1"/>
    </source>
</evidence>
<dbReference type="AlphaFoldDB" id="A0AAD5SKD7"/>
<evidence type="ECO:0000313" key="3">
    <source>
        <dbReference type="Proteomes" id="UP001212841"/>
    </source>
</evidence>